<comment type="similarity">
    <text evidence="6">Belongs to the azoreductase type 1 family.</text>
</comment>
<evidence type="ECO:0000256" key="5">
    <source>
        <dbReference type="ARBA" id="ARBA00048542"/>
    </source>
</evidence>
<dbReference type="InterPro" id="IPR029039">
    <property type="entry name" value="Flavoprotein-like_sf"/>
</dbReference>
<sequence length="207" mass="23077">MTNVLVIKAHPLNSNFSRTLKVLDAFLSSYHDTHPTDNVTVKDLYQMNFPEIDAEMMGAWNDLRAGKQFESLTPSQREKINTFNTSVQEFIDADKVIIANPLWNMSIPTKLKSWIDSINAAGKTFKYNPDGTASPLAPGKHILHIQAAGGKYDGKDFGTQYIQMMMNYLGASTTEKISVEGMDHFPDQAQTIVNEAVEEAKQAATKF</sequence>
<keyword evidence="4 6" id="KW-0520">NAD</keyword>
<evidence type="ECO:0000313" key="15">
    <source>
        <dbReference type="Proteomes" id="UP001267003"/>
    </source>
</evidence>
<evidence type="ECO:0000259" key="7">
    <source>
        <dbReference type="Pfam" id="PF02525"/>
    </source>
</evidence>
<evidence type="ECO:0000313" key="12">
    <source>
        <dbReference type="Proteomes" id="UP000238378"/>
    </source>
</evidence>
<comment type="function">
    <text evidence="6">Also exhibits azoreductase activity. Catalyzes the reductive cleavage of the azo bond in aromatic azo compounds to the corresponding amines.</text>
</comment>
<dbReference type="EC" id="1.6.5.-" evidence="6"/>
<evidence type="ECO:0000256" key="2">
    <source>
        <dbReference type="ARBA" id="ARBA00022643"/>
    </source>
</evidence>
<dbReference type="Pfam" id="PF02525">
    <property type="entry name" value="Flavodoxin_2"/>
    <property type="match status" value="1"/>
</dbReference>
<evidence type="ECO:0000313" key="11">
    <source>
        <dbReference type="EMBL" id="RMW52895.1"/>
    </source>
</evidence>
<name>A0A3M6LG76_LACPE</name>
<keyword evidence="2 6" id="KW-0288">FMN</keyword>
<dbReference type="InterPro" id="IPR050104">
    <property type="entry name" value="FMN-dep_NADH:Q_OxRdtase_AzoR1"/>
</dbReference>
<dbReference type="Proteomes" id="UP000238378">
    <property type="component" value="Unassembled WGS sequence"/>
</dbReference>
<comment type="cofactor">
    <cofactor evidence="6">
        <name>FMN</name>
        <dbReference type="ChEBI" id="CHEBI:58210"/>
    </cofactor>
    <text evidence="6">Binds 1 FMN per subunit.</text>
</comment>
<evidence type="ECO:0000256" key="6">
    <source>
        <dbReference type="HAMAP-Rule" id="MF_01216"/>
    </source>
</evidence>
<comment type="subunit">
    <text evidence="6">Homodimer.</text>
</comment>
<evidence type="ECO:0000313" key="14">
    <source>
        <dbReference type="Proteomes" id="UP000281061"/>
    </source>
</evidence>
<dbReference type="Gene3D" id="3.40.50.360">
    <property type="match status" value="1"/>
</dbReference>
<evidence type="ECO:0000256" key="1">
    <source>
        <dbReference type="ARBA" id="ARBA00022630"/>
    </source>
</evidence>
<evidence type="ECO:0000313" key="13">
    <source>
        <dbReference type="Proteomes" id="UP000276249"/>
    </source>
</evidence>
<dbReference type="AlphaFoldDB" id="A0A3M6LG76"/>
<dbReference type="PANTHER" id="PTHR43741">
    <property type="entry name" value="FMN-DEPENDENT NADH-AZOREDUCTASE 1"/>
    <property type="match status" value="1"/>
</dbReference>
<dbReference type="InterPro" id="IPR003680">
    <property type="entry name" value="Flavodoxin_fold"/>
</dbReference>
<dbReference type="Proteomes" id="UP000276249">
    <property type="component" value="Unassembled WGS sequence"/>
</dbReference>
<keyword evidence="12" id="KW-1185">Reference proteome</keyword>
<dbReference type="PANTHER" id="PTHR43741:SF7">
    <property type="entry name" value="FMN-DEPENDENT NADH:QUINONE OXIDOREDUCTASE"/>
    <property type="match status" value="1"/>
</dbReference>
<reference evidence="8" key="3">
    <citation type="submission" date="2023-08" db="EMBL/GenBank/DDBJ databases">
        <authorList>
            <person name="Page C.A."/>
            <person name="Perez-Diaz I.M."/>
        </authorList>
    </citation>
    <scope>NUCLEOTIDE SEQUENCE</scope>
    <source>
        <strain evidence="8">7.8.46</strain>
    </source>
</reference>
<comment type="function">
    <text evidence="6">Quinone reductase that provides resistance to thiol-specific stress caused by electrophilic quinones.</text>
</comment>
<dbReference type="EMBL" id="JAVLAQ010000001">
    <property type="protein sequence ID" value="MDT6989968.1"/>
    <property type="molecule type" value="Genomic_DNA"/>
</dbReference>
<accession>A0A3M6LG76</accession>
<gene>
    <name evidence="6" type="primary">azoR</name>
    <name evidence="9" type="ORF">C6Y08_03790</name>
    <name evidence="10" type="ORF">D6U17_13110</name>
    <name evidence="11" type="ORF">D6U18_00850</name>
    <name evidence="8" type="ORF">RI536_07595</name>
</gene>
<evidence type="ECO:0000313" key="9">
    <source>
        <dbReference type="EMBL" id="PRO95533.1"/>
    </source>
</evidence>
<dbReference type="SUPFAM" id="SSF52218">
    <property type="entry name" value="Flavoproteins"/>
    <property type="match status" value="1"/>
</dbReference>
<dbReference type="GO" id="GO:0016655">
    <property type="term" value="F:oxidoreductase activity, acting on NAD(P)H, quinone or similar compound as acceptor"/>
    <property type="evidence" value="ECO:0007669"/>
    <property type="project" value="InterPro"/>
</dbReference>
<evidence type="ECO:0000256" key="3">
    <source>
        <dbReference type="ARBA" id="ARBA00023002"/>
    </source>
</evidence>
<comment type="catalytic activity">
    <reaction evidence="5">
        <text>N,N-dimethyl-1,4-phenylenediamine + anthranilate + 2 NAD(+) = 2-(4-dimethylaminophenyl)diazenylbenzoate + 2 NADH + 2 H(+)</text>
        <dbReference type="Rhea" id="RHEA:55872"/>
        <dbReference type="ChEBI" id="CHEBI:15378"/>
        <dbReference type="ChEBI" id="CHEBI:15783"/>
        <dbReference type="ChEBI" id="CHEBI:16567"/>
        <dbReference type="ChEBI" id="CHEBI:57540"/>
        <dbReference type="ChEBI" id="CHEBI:57945"/>
        <dbReference type="ChEBI" id="CHEBI:71579"/>
        <dbReference type="EC" id="1.7.1.17"/>
    </reaction>
    <physiologicalReaction direction="right-to-left" evidence="5">
        <dbReference type="Rhea" id="RHEA:55874"/>
    </physiologicalReaction>
</comment>
<dbReference type="GO" id="GO:0010181">
    <property type="term" value="F:FMN binding"/>
    <property type="evidence" value="ECO:0007669"/>
    <property type="project" value="UniProtKB-UniRule"/>
</dbReference>
<dbReference type="Proteomes" id="UP001267003">
    <property type="component" value="Unassembled WGS sequence"/>
</dbReference>
<comment type="caution">
    <text evidence="8">The sequence shown here is derived from an EMBL/GenBank/DDBJ whole genome shotgun (WGS) entry which is preliminary data.</text>
</comment>
<dbReference type="EC" id="1.7.1.17" evidence="6"/>
<comment type="caution">
    <text evidence="6">Lacks conserved residue(s) required for the propagation of feature annotation.</text>
</comment>
<evidence type="ECO:0000313" key="10">
    <source>
        <dbReference type="EMBL" id="RMW52482.1"/>
    </source>
</evidence>
<reference evidence="9 12" key="1">
    <citation type="submission" date="2018-03" db="EMBL/GenBank/DDBJ databases">
        <title>Draft Genome Sequences of six Lactobacillus pentosus Strains Isolated from Brines of Traditionally Fermented Spanish-Style Green Table Olives.</title>
        <authorList>
            <person name="Calero-Delgado B."/>
            <person name="Martin-Platero A.M."/>
            <person name="Perez-Pulido A.J."/>
            <person name="Benitez-Cabello A."/>
            <person name="Casimiro-Soriguer C.S."/>
            <person name="Martinez-Bueno M."/>
            <person name="Arroyo-Lopez F.N."/>
            <person name="Rodriguez-Gomez F."/>
            <person name="Bautista-Gallego J."/>
            <person name="Garrido-Fernandez A."/>
            <person name="Jimenez-Diaz R."/>
        </authorList>
    </citation>
    <scope>NUCLEOTIDE SEQUENCE [LARGE SCALE GENOMIC DNA]</scope>
    <source>
        <strain evidence="9 12">IG2</strain>
    </source>
</reference>
<evidence type="ECO:0000313" key="8">
    <source>
        <dbReference type="EMBL" id="MDT6989968.1"/>
    </source>
</evidence>
<reference evidence="13 14" key="2">
    <citation type="submission" date="2018-10" db="EMBL/GenBank/DDBJ databases">
        <title>Genome sequences of five Lactobacillus pentosus strains isolated from brines of traditionally fermented spanish-style green table olives and differences between them.</title>
        <authorList>
            <person name="Jimenez Diaz R."/>
        </authorList>
    </citation>
    <scope>NUCLEOTIDE SEQUENCE [LARGE SCALE GENOMIC DNA]</scope>
    <source>
        <strain evidence="11 13">IG10</strain>
        <strain evidence="10 14">IG8</strain>
    </source>
</reference>
<protein>
    <recommendedName>
        <fullName evidence="6">FMN dependent NADH:quinone oxidoreductase</fullName>
        <ecNumber evidence="6">1.6.5.-</ecNumber>
    </recommendedName>
    <alternativeName>
        <fullName evidence="6">Azo-dye reductase</fullName>
    </alternativeName>
    <alternativeName>
        <fullName evidence="6">FMN-dependent NADH-azo compound oxidoreductase</fullName>
    </alternativeName>
    <alternativeName>
        <fullName evidence="6">FMN-dependent NADH-azoreductase</fullName>
        <ecNumber evidence="6">1.7.1.17</ecNumber>
    </alternativeName>
</protein>
<keyword evidence="3 6" id="KW-0560">Oxidoreductase</keyword>
<dbReference type="RefSeq" id="WP_105960918.1">
    <property type="nucleotide sequence ID" value="NZ_CP032654.1"/>
</dbReference>
<organism evidence="8 15">
    <name type="scientific">Lactiplantibacillus pentosus</name>
    <name type="common">Lactobacillus pentosus</name>
    <dbReference type="NCBI Taxonomy" id="1589"/>
    <lineage>
        <taxon>Bacteria</taxon>
        <taxon>Bacillati</taxon>
        <taxon>Bacillota</taxon>
        <taxon>Bacilli</taxon>
        <taxon>Lactobacillales</taxon>
        <taxon>Lactobacillaceae</taxon>
        <taxon>Lactiplantibacillus</taxon>
    </lineage>
</organism>
<evidence type="ECO:0000256" key="4">
    <source>
        <dbReference type="ARBA" id="ARBA00023027"/>
    </source>
</evidence>
<proteinExistence type="inferred from homology"/>
<dbReference type="GO" id="GO:0009055">
    <property type="term" value="F:electron transfer activity"/>
    <property type="evidence" value="ECO:0007669"/>
    <property type="project" value="UniProtKB-UniRule"/>
</dbReference>
<feature type="domain" description="Flavodoxin-like fold" evidence="7">
    <location>
        <begin position="3"/>
        <end position="202"/>
    </location>
</feature>
<comment type="catalytic activity">
    <reaction evidence="6">
        <text>2 a quinone + NADH + H(+) = 2 a 1,4-benzosemiquinone + NAD(+)</text>
        <dbReference type="Rhea" id="RHEA:65952"/>
        <dbReference type="ChEBI" id="CHEBI:15378"/>
        <dbReference type="ChEBI" id="CHEBI:57540"/>
        <dbReference type="ChEBI" id="CHEBI:57945"/>
        <dbReference type="ChEBI" id="CHEBI:132124"/>
        <dbReference type="ChEBI" id="CHEBI:134225"/>
    </reaction>
</comment>
<dbReference type="InterPro" id="IPR023048">
    <property type="entry name" value="NADH:quinone_OxRdtase_FMN_depd"/>
</dbReference>
<dbReference type="EMBL" id="RDCJ01000006">
    <property type="protein sequence ID" value="RMW52895.1"/>
    <property type="molecule type" value="Genomic_DNA"/>
</dbReference>
<keyword evidence="1 6" id="KW-0285">Flavoprotein</keyword>
<dbReference type="EMBL" id="PVOB01000048">
    <property type="protein sequence ID" value="PRO95533.1"/>
    <property type="molecule type" value="Genomic_DNA"/>
</dbReference>
<dbReference type="GO" id="GO:0016652">
    <property type="term" value="F:oxidoreductase activity, acting on NAD(P)H as acceptor"/>
    <property type="evidence" value="ECO:0007669"/>
    <property type="project" value="UniProtKB-UniRule"/>
</dbReference>
<dbReference type="Proteomes" id="UP000281061">
    <property type="component" value="Unassembled WGS sequence"/>
</dbReference>
<dbReference type="HAMAP" id="MF_01216">
    <property type="entry name" value="Azoreductase_type1"/>
    <property type="match status" value="1"/>
</dbReference>
<dbReference type="EMBL" id="RDCL01000090">
    <property type="protein sequence ID" value="RMW52482.1"/>
    <property type="molecule type" value="Genomic_DNA"/>
</dbReference>